<dbReference type="InterPro" id="IPR006068">
    <property type="entry name" value="ATPase_P-typ_cation-transptr_C"/>
</dbReference>
<dbReference type="GO" id="GO:0016887">
    <property type="term" value="F:ATP hydrolysis activity"/>
    <property type="evidence" value="ECO:0007669"/>
    <property type="project" value="InterPro"/>
</dbReference>
<dbReference type="SUPFAM" id="SSF81653">
    <property type="entry name" value="Calcium ATPase, transduction domain A"/>
    <property type="match status" value="1"/>
</dbReference>
<evidence type="ECO:0000313" key="10">
    <source>
        <dbReference type="EMBL" id="KKS86542.1"/>
    </source>
</evidence>
<dbReference type="STRING" id="1618446.UV61_C0009G0069"/>
<organism evidence="10 11">
    <name type="scientific">Candidatus Gottesmanbacteria bacterium GW2011_GWB1_43_11</name>
    <dbReference type="NCBI Taxonomy" id="1618446"/>
    <lineage>
        <taxon>Bacteria</taxon>
        <taxon>Candidatus Gottesmaniibacteriota</taxon>
    </lineage>
</organism>
<protein>
    <recommendedName>
        <fullName evidence="9">Cation-transporting P-type ATPase N-terminal domain-containing protein</fullName>
    </recommendedName>
</protein>
<dbReference type="PRINTS" id="PR00120">
    <property type="entry name" value="HATPASE"/>
</dbReference>
<keyword evidence="4" id="KW-0067">ATP-binding</keyword>
<dbReference type="PROSITE" id="PS00154">
    <property type="entry name" value="ATPASE_E1_E2"/>
    <property type="match status" value="1"/>
</dbReference>
<feature type="transmembrane region" description="Helical" evidence="8">
    <location>
        <begin position="259"/>
        <end position="278"/>
    </location>
</feature>
<dbReference type="SFLD" id="SFLDF00027">
    <property type="entry name" value="p-type_atpase"/>
    <property type="match status" value="1"/>
</dbReference>
<evidence type="ECO:0000256" key="8">
    <source>
        <dbReference type="SAM" id="Phobius"/>
    </source>
</evidence>
<dbReference type="Gene3D" id="2.70.150.10">
    <property type="entry name" value="Calcium-transporting ATPase, cytoplasmic transduction domain A"/>
    <property type="match status" value="1"/>
</dbReference>
<feature type="transmembrane region" description="Helical" evidence="8">
    <location>
        <begin position="39"/>
        <end position="57"/>
    </location>
</feature>
<feature type="transmembrane region" description="Helical" evidence="8">
    <location>
        <begin position="680"/>
        <end position="700"/>
    </location>
</feature>
<dbReference type="InterPro" id="IPR018303">
    <property type="entry name" value="ATPase_P-typ_P_site"/>
</dbReference>
<dbReference type="InterPro" id="IPR023299">
    <property type="entry name" value="ATPase_P-typ_cyto_dom_N"/>
</dbReference>
<name>A0A0G1CM07_9BACT</name>
<comment type="caution">
    <text evidence="10">The sequence shown here is derived from an EMBL/GenBank/DDBJ whole genome shotgun (WGS) entry which is preliminary data.</text>
</comment>
<dbReference type="PANTHER" id="PTHR42861">
    <property type="entry name" value="CALCIUM-TRANSPORTING ATPASE"/>
    <property type="match status" value="1"/>
</dbReference>
<dbReference type="Pfam" id="PF00702">
    <property type="entry name" value="Hydrolase"/>
    <property type="match status" value="1"/>
</dbReference>
<evidence type="ECO:0000256" key="5">
    <source>
        <dbReference type="ARBA" id="ARBA00022967"/>
    </source>
</evidence>
<proteinExistence type="predicted"/>
<feature type="transmembrane region" description="Helical" evidence="8">
    <location>
        <begin position="651"/>
        <end position="674"/>
    </location>
</feature>
<feature type="transmembrane region" description="Helical" evidence="8">
    <location>
        <begin position="290"/>
        <end position="311"/>
    </location>
</feature>
<keyword evidence="7 8" id="KW-0472">Membrane</keyword>
<dbReference type="Pfam" id="PF00122">
    <property type="entry name" value="E1-E2_ATPase"/>
    <property type="match status" value="1"/>
</dbReference>
<dbReference type="InterPro" id="IPR059000">
    <property type="entry name" value="ATPase_P-type_domA"/>
</dbReference>
<dbReference type="InterPro" id="IPR044492">
    <property type="entry name" value="P_typ_ATPase_HD_dom"/>
</dbReference>
<keyword evidence="2 8" id="KW-0812">Transmembrane</keyword>
<dbReference type="SUPFAM" id="SSF56784">
    <property type="entry name" value="HAD-like"/>
    <property type="match status" value="1"/>
</dbReference>
<evidence type="ECO:0000256" key="1">
    <source>
        <dbReference type="ARBA" id="ARBA00004141"/>
    </source>
</evidence>
<dbReference type="InterPro" id="IPR036412">
    <property type="entry name" value="HAD-like_sf"/>
</dbReference>
<dbReference type="InterPro" id="IPR004014">
    <property type="entry name" value="ATPase_P-typ_cation-transptr_N"/>
</dbReference>
<reference evidence="10 11" key="1">
    <citation type="journal article" date="2015" name="Nature">
        <title>rRNA introns, odd ribosomes, and small enigmatic genomes across a large radiation of phyla.</title>
        <authorList>
            <person name="Brown C.T."/>
            <person name="Hug L.A."/>
            <person name="Thomas B.C."/>
            <person name="Sharon I."/>
            <person name="Castelle C.J."/>
            <person name="Singh A."/>
            <person name="Wilkins M.J."/>
            <person name="Williams K.H."/>
            <person name="Banfield J.F."/>
        </authorList>
    </citation>
    <scope>NUCLEOTIDE SEQUENCE [LARGE SCALE GENOMIC DNA]</scope>
</reference>
<evidence type="ECO:0000259" key="9">
    <source>
        <dbReference type="SMART" id="SM00831"/>
    </source>
</evidence>
<feature type="transmembrane region" description="Helical" evidence="8">
    <location>
        <begin position="726"/>
        <end position="748"/>
    </location>
</feature>
<keyword evidence="3" id="KW-0547">Nucleotide-binding</keyword>
<dbReference type="SMART" id="SM00831">
    <property type="entry name" value="Cation_ATPase_N"/>
    <property type="match status" value="1"/>
</dbReference>
<dbReference type="Pfam" id="PF00689">
    <property type="entry name" value="Cation_ATPase_C"/>
    <property type="match status" value="1"/>
</dbReference>
<keyword evidence="5" id="KW-1278">Translocase</keyword>
<dbReference type="SUPFAM" id="SSF81665">
    <property type="entry name" value="Calcium ATPase, transmembrane domain M"/>
    <property type="match status" value="1"/>
</dbReference>
<dbReference type="InterPro" id="IPR008250">
    <property type="entry name" value="ATPase_P-typ_transduc_dom_A_sf"/>
</dbReference>
<dbReference type="InterPro" id="IPR023298">
    <property type="entry name" value="ATPase_P-typ_TM_dom_sf"/>
</dbReference>
<comment type="subcellular location">
    <subcellularLocation>
        <location evidence="1">Membrane</location>
        <topology evidence="1">Multi-pass membrane protein</topology>
    </subcellularLocation>
</comment>
<dbReference type="NCBIfam" id="TIGR01494">
    <property type="entry name" value="ATPase_P-type"/>
    <property type="match status" value="2"/>
</dbReference>
<evidence type="ECO:0000256" key="7">
    <source>
        <dbReference type="ARBA" id="ARBA00023136"/>
    </source>
</evidence>
<dbReference type="Gene3D" id="1.20.1110.10">
    <property type="entry name" value="Calcium-transporting ATPase, transmembrane domain"/>
    <property type="match status" value="2"/>
</dbReference>
<dbReference type="SFLD" id="SFLDS00003">
    <property type="entry name" value="Haloacid_Dehalogenase"/>
    <property type="match status" value="1"/>
</dbReference>
<dbReference type="SFLD" id="SFLDG00002">
    <property type="entry name" value="C1.7:_P-type_atpase_like"/>
    <property type="match status" value="1"/>
</dbReference>
<dbReference type="Pfam" id="PF00690">
    <property type="entry name" value="Cation_ATPase_N"/>
    <property type="match status" value="1"/>
</dbReference>
<evidence type="ECO:0000256" key="2">
    <source>
        <dbReference type="ARBA" id="ARBA00022692"/>
    </source>
</evidence>
<dbReference type="GO" id="GO:0016020">
    <property type="term" value="C:membrane"/>
    <property type="evidence" value="ECO:0007669"/>
    <property type="project" value="UniProtKB-SubCell"/>
</dbReference>
<feature type="transmembrane region" description="Helical" evidence="8">
    <location>
        <begin position="754"/>
        <end position="773"/>
    </location>
</feature>
<evidence type="ECO:0000256" key="3">
    <source>
        <dbReference type="ARBA" id="ARBA00022741"/>
    </source>
</evidence>
<dbReference type="InterPro" id="IPR023214">
    <property type="entry name" value="HAD_sf"/>
</dbReference>
<dbReference type="InterPro" id="IPR001757">
    <property type="entry name" value="P_typ_ATPase"/>
</dbReference>
<sequence length="852" mass="92538">MHLSGLTQIEVEARQKQFGFNVLPQPAFTSDLTFIWRQISSPLIYILFLAALVSSVFQQYTDALVIVVAVVINTGLGFIQERKAERSLVALRQILSPRARVIRGGIQQEINATQLVPEDIVYVTAGDKISADGEVLQAENFWVNEAILTGESEPVVKSSKFRPKASTNGRWAFGPDPPLADAVHSSQKNENLLPQTANRELLTANSRVFMGTVVTAGLAKFKVIAIGQQTEVGKIAQSLKTTPDAPTPLQIRLNNLAKFITLVVGFTSLMVFITGVVLGKHWAEMLTTTVAIAVAAIPEGMVVALTVILALGMQRILKRQALVRNLVAAETLGTVTVIATDKTGTLTQGRLQVVKVDTKVAAELYRAVILTNTLLDPIEIALWDFVKTKVADAQELKNTTVPMKVLPFDAQERLAATIYPDVTYVIGAPEVISERTNLSSQEKSKLHKEIQAWGNAGLRLIGLARKTNSSAPSLGLELNQLNELTWLGLVGLADPVREGVKEALLACSNAGIKVKVVTGDHLLTAQAVLGQLGIKITDPANQILEGAEIEHIPVAELVKRIEEVLLFARVTPGQKLKIVEALKHKGEVVALLGDGVNDAPALKRADIGIVVNEASDVARETADLVLLDSNFATIVAAIEEGRGIFARIRKVVLYLLANSFSEVILVFGALILGLPLPIGAAQILWINILSDGFPSLALTFEAKESGLLRHKPLSSLAPLLDTRRKVLTGMISLTIGLISLFTFIFSFSQTHDLLLARSVTFSTLGLSSLFYILAVRNIRLPLWRDHPWHHKLIILSIALGVLMQVGAIYLSSLQVILHTTSFAPLWWVGIVMAAVFVVGVVELVKLFYTDRI</sequence>
<keyword evidence="6 8" id="KW-1133">Transmembrane helix</keyword>
<dbReference type="Gene3D" id="3.40.1110.10">
    <property type="entry name" value="Calcium-transporting ATPase, cytoplasmic domain N"/>
    <property type="match status" value="2"/>
</dbReference>
<dbReference type="EMBL" id="LCFD01000009">
    <property type="protein sequence ID" value="KKS86542.1"/>
    <property type="molecule type" value="Genomic_DNA"/>
</dbReference>
<dbReference type="AlphaFoldDB" id="A0A0G1CM07"/>
<evidence type="ECO:0000256" key="4">
    <source>
        <dbReference type="ARBA" id="ARBA00022840"/>
    </source>
</evidence>
<dbReference type="Gene3D" id="3.40.50.1000">
    <property type="entry name" value="HAD superfamily/HAD-like"/>
    <property type="match status" value="2"/>
</dbReference>
<dbReference type="PRINTS" id="PR00119">
    <property type="entry name" value="CATATPASE"/>
</dbReference>
<dbReference type="Proteomes" id="UP000034050">
    <property type="component" value="Unassembled WGS sequence"/>
</dbReference>
<dbReference type="GO" id="GO:0005524">
    <property type="term" value="F:ATP binding"/>
    <property type="evidence" value="ECO:0007669"/>
    <property type="project" value="UniProtKB-KW"/>
</dbReference>
<feature type="transmembrane region" description="Helical" evidence="8">
    <location>
        <begin position="793"/>
        <end position="813"/>
    </location>
</feature>
<evidence type="ECO:0000256" key="6">
    <source>
        <dbReference type="ARBA" id="ARBA00022989"/>
    </source>
</evidence>
<evidence type="ECO:0000313" key="11">
    <source>
        <dbReference type="Proteomes" id="UP000034050"/>
    </source>
</evidence>
<gene>
    <name evidence="10" type="ORF">UV61_C0009G0069</name>
</gene>
<accession>A0A0G1CM07</accession>
<feature type="domain" description="Cation-transporting P-type ATPase N-terminal" evidence="9">
    <location>
        <begin position="1"/>
        <end position="59"/>
    </location>
</feature>
<feature type="transmembrane region" description="Helical" evidence="8">
    <location>
        <begin position="825"/>
        <end position="848"/>
    </location>
</feature>